<feature type="signal peptide" evidence="1">
    <location>
        <begin position="1"/>
        <end position="17"/>
    </location>
</feature>
<dbReference type="Gene3D" id="1.10.2080.10">
    <property type="entry name" value="Insect odorant-binding protein A10/Ejaculatory bulb-specific protein 3"/>
    <property type="match status" value="1"/>
</dbReference>
<evidence type="ECO:0000313" key="2">
    <source>
        <dbReference type="EMBL" id="KAJ3648668.1"/>
    </source>
</evidence>
<dbReference type="InterPro" id="IPR005055">
    <property type="entry name" value="A10/PebIII"/>
</dbReference>
<evidence type="ECO:0000256" key="1">
    <source>
        <dbReference type="SAM" id="SignalP"/>
    </source>
</evidence>
<dbReference type="PANTHER" id="PTHR11257:SF12">
    <property type="entry name" value="EJACULATORY BULB-SPECIFIC PROTEIN 3-RELATED"/>
    <property type="match status" value="1"/>
</dbReference>
<evidence type="ECO:0008006" key="4">
    <source>
        <dbReference type="Google" id="ProtNLM"/>
    </source>
</evidence>
<dbReference type="EMBL" id="JALNTZ010000006">
    <property type="protein sequence ID" value="KAJ3648668.1"/>
    <property type="molecule type" value="Genomic_DNA"/>
</dbReference>
<dbReference type="InterPro" id="IPR036682">
    <property type="entry name" value="OS_D_A10/PebIII_sf"/>
</dbReference>
<comment type="caution">
    <text evidence="2">The sequence shown here is derived from an EMBL/GenBank/DDBJ whole genome shotgun (WGS) entry which is preliminary data.</text>
</comment>
<dbReference type="SUPFAM" id="SSF100910">
    <property type="entry name" value="Chemosensory protein Csp2"/>
    <property type="match status" value="1"/>
</dbReference>
<keyword evidence="1" id="KW-0732">Signal</keyword>
<keyword evidence="3" id="KW-1185">Reference proteome</keyword>
<reference evidence="2" key="1">
    <citation type="journal article" date="2023" name="G3 (Bethesda)">
        <title>Whole genome assemblies of Zophobas morio and Tenebrio molitor.</title>
        <authorList>
            <person name="Kaur S."/>
            <person name="Stinson S.A."/>
            <person name="diCenzo G.C."/>
        </authorList>
    </citation>
    <scope>NUCLEOTIDE SEQUENCE</scope>
    <source>
        <strain evidence="2">QUZm001</strain>
    </source>
</reference>
<accession>A0AA38M9P8</accession>
<dbReference type="AlphaFoldDB" id="A0AA38M9P8"/>
<dbReference type="Proteomes" id="UP001168821">
    <property type="component" value="Unassembled WGS sequence"/>
</dbReference>
<name>A0AA38M9P8_9CUCU</name>
<gene>
    <name evidence="2" type="ORF">Zmor_020454</name>
</gene>
<proteinExistence type="predicted"/>
<organism evidence="2 3">
    <name type="scientific">Zophobas morio</name>
    <dbReference type="NCBI Taxonomy" id="2755281"/>
    <lineage>
        <taxon>Eukaryota</taxon>
        <taxon>Metazoa</taxon>
        <taxon>Ecdysozoa</taxon>
        <taxon>Arthropoda</taxon>
        <taxon>Hexapoda</taxon>
        <taxon>Insecta</taxon>
        <taxon>Pterygota</taxon>
        <taxon>Neoptera</taxon>
        <taxon>Endopterygota</taxon>
        <taxon>Coleoptera</taxon>
        <taxon>Polyphaga</taxon>
        <taxon>Cucujiformia</taxon>
        <taxon>Tenebrionidae</taxon>
        <taxon>Zophobas</taxon>
    </lineage>
</organism>
<dbReference type="PANTHER" id="PTHR11257">
    <property type="entry name" value="CHEMOSENSORY PROTEIN-RELATED"/>
    <property type="match status" value="1"/>
</dbReference>
<evidence type="ECO:0000313" key="3">
    <source>
        <dbReference type="Proteomes" id="UP001168821"/>
    </source>
</evidence>
<feature type="chain" id="PRO_5041384264" description="Chemosensory protein" evidence="1">
    <location>
        <begin position="18"/>
        <end position="124"/>
    </location>
</feature>
<protein>
    <recommendedName>
        <fullName evidence="4">Chemosensory protein</fullName>
    </recommendedName>
</protein>
<sequence length="124" mass="14568">MKIFVVLFLTTVGLALARPSEKYTVKYDSIDLQEILRSDRLTENYVQCLLDKKPCTPDGEELKKDLPDALKTKCSKCSDKQKEGARVVIQHLYKNKRPWWDQLEAKYDPDHIYVKEHENELKKL</sequence>
<dbReference type="Pfam" id="PF03392">
    <property type="entry name" value="OS-D"/>
    <property type="match status" value="1"/>
</dbReference>